<dbReference type="GO" id="GO:0005524">
    <property type="term" value="F:ATP binding"/>
    <property type="evidence" value="ECO:0007669"/>
    <property type="project" value="InterPro"/>
</dbReference>
<organism evidence="3 4">
    <name type="scientific">Enterococcus casseliflavus</name>
    <name type="common">Enterococcus flavescens</name>
    <dbReference type="NCBI Taxonomy" id="37734"/>
    <lineage>
        <taxon>Bacteria</taxon>
        <taxon>Bacillati</taxon>
        <taxon>Bacillota</taxon>
        <taxon>Bacilli</taxon>
        <taxon>Lactobacillales</taxon>
        <taxon>Enterococcaceae</taxon>
        <taxon>Enterococcus</taxon>
    </lineage>
</organism>
<dbReference type="GO" id="GO:0006003">
    <property type="term" value="P:fructose 2,6-bisphosphate metabolic process"/>
    <property type="evidence" value="ECO:0007669"/>
    <property type="project" value="InterPro"/>
</dbReference>
<dbReference type="PRINTS" id="PR00991">
    <property type="entry name" value="6PFRUCTKNASE"/>
</dbReference>
<dbReference type="SUPFAM" id="SSF53254">
    <property type="entry name" value="Phosphoglycerate mutase-like"/>
    <property type="match status" value="1"/>
</dbReference>
<dbReference type="InterPro" id="IPR013078">
    <property type="entry name" value="His_Pase_superF_clade-1"/>
</dbReference>
<evidence type="ECO:0000256" key="2">
    <source>
        <dbReference type="PIRSR" id="PIRSR613078-2"/>
    </source>
</evidence>
<dbReference type="Gene3D" id="3.40.50.1240">
    <property type="entry name" value="Phosphoglycerate mutase-like"/>
    <property type="match status" value="1"/>
</dbReference>
<dbReference type="CDD" id="cd07067">
    <property type="entry name" value="HP_PGM_like"/>
    <property type="match status" value="1"/>
</dbReference>
<dbReference type="InterPro" id="IPR003094">
    <property type="entry name" value="6Pfruct_kin"/>
</dbReference>
<dbReference type="Proteomes" id="UP000286288">
    <property type="component" value="Unassembled WGS sequence"/>
</dbReference>
<proteinExistence type="predicted"/>
<feature type="binding site" evidence="2">
    <location>
        <begin position="7"/>
        <end position="14"/>
    </location>
    <ligand>
        <name>substrate</name>
    </ligand>
</feature>
<dbReference type="Pfam" id="PF00300">
    <property type="entry name" value="His_Phos_1"/>
    <property type="match status" value="1"/>
</dbReference>
<dbReference type="PANTHER" id="PTHR48100">
    <property type="entry name" value="BROAD-SPECIFICITY PHOSPHATASE YOR283W-RELATED"/>
    <property type="match status" value="1"/>
</dbReference>
<dbReference type="GO" id="GO:0016791">
    <property type="term" value="F:phosphatase activity"/>
    <property type="evidence" value="ECO:0007669"/>
    <property type="project" value="TreeGrafter"/>
</dbReference>
<dbReference type="EMBL" id="QRMZ01000007">
    <property type="protein sequence ID" value="RHK06855.1"/>
    <property type="molecule type" value="Genomic_DNA"/>
</dbReference>
<feature type="active site" description="Proton donor/acceptor" evidence="1">
    <location>
        <position position="80"/>
    </location>
</feature>
<name>A0A415EU86_ENTCA</name>
<gene>
    <name evidence="3" type="ORF">DW084_06680</name>
</gene>
<reference evidence="3 4" key="1">
    <citation type="submission" date="2018-08" db="EMBL/GenBank/DDBJ databases">
        <title>A genome reference for cultivated species of the human gut microbiota.</title>
        <authorList>
            <person name="Zou Y."/>
            <person name="Xue W."/>
            <person name="Luo G."/>
        </authorList>
    </citation>
    <scope>NUCLEOTIDE SEQUENCE [LARGE SCALE GENOMIC DNA]</scope>
    <source>
        <strain evidence="3 4">AF48-16</strain>
    </source>
</reference>
<dbReference type="InterPro" id="IPR029033">
    <property type="entry name" value="His_PPase_superfam"/>
</dbReference>
<comment type="caution">
    <text evidence="3">The sequence shown here is derived from an EMBL/GenBank/DDBJ whole genome shotgun (WGS) entry which is preliminary data.</text>
</comment>
<accession>A0A415EU86</accession>
<sequence>MKIYLIRHGETKMNRQKRFYGELDVPISSTGRVQAETLKQKLAFLSKDLSVYTSGLQRSIVTAEIVFPHKKLIKDHRFNEKSFGLWEGLTAQEIEEAFPKEWWAWINAPFSYTPPEAERFADFAKRVQEAFESLLANQQDSVLVCHLGVLRVLLHTLFPEKVFWEIDVCQGCYTVLEHDDAKWQMLSCNV</sequence>
<evidence type="ECO:0000256" key="1">
    <source>
        <dbReference type="PIRSR" id="PIRSR613078-1"/>
    </source>
</evidence>
<feature type="binding site" evidence="2">
    <location>
        <position position="58"/>
    </location>
    <ligand>
        <name>substrate</name>
    </ligand>
</feature>
<dbReference type="AlphaFoldDB" id="A0A415EU86"/>
<feature type="active site" description="Tele-phosphohistidine intermediate" evidence="1">
    <location>
        <position position="8"/>
    </location>
</feature>
<dbReference type="InterPro" id="IPR001345">
    <property type="entry name" value="PG/BPGM_mutase_AS"/>
</dbReference>
<dbReference type="PROSITE" id="PS00175">
    <property type="entry name" value="PG_MUTASE"/>
    <property type="match status" value="1"/>
</dbReference>
<evidence type="ECO:0000313" key="3">
    <source>
        <dbReference type="EMBL" id="RHK06855.1"/>
    </source>
</evidence>
<protein>
    <submittedName>
        <fullName evidence="3">Histidine phosphatase family protein</fullName>
    </submittedName>
</protein>
<dbReference type="PIRSF" id="PIRSF000709">
    <property type="entry name" value="6PFK_2-Ptase"/>
    <property type="match status" value="1"/>
</dbReference>
<dbReference type="InterPro" id="IPR050275">
    <property type="entry name" value="PGM_Phosphatase"/>
</dbReference>
<evidence type="ECO:0000313" key="4">
    <source>
        <dbReference type="Proteomes" id="UP000286288"/>
    </source>
</evidence>
<dbReference type="SMART" id="SM00855">
    <property type="entry name" value="PGAM"/>
    <property type="match status" value="1"/>
</dbReference>